<dbReference type="EMBL" id="FMIC01000002">
    <property type="protein sequence ID" value="SCL57992.1"/>
    <property type="molecule type" value="Genomic_DNA"/>
</dbReference>
<evidence type="ECO:0000313" key="4">
    <source>
        <dbReference type="EMBL" id="WSA34894.1"/>
    </source>
</evidence>
<dbReference type="STRING" id="47871.GA0070608_1912"/>
<evidence type="ECO:0000256" key="1">
    <source>
        <dbReference type="SAM" id="MobiDB-lite"/>
    </source>
</evidence>
<feature type="region of interest" description="Disordered" evidence="1">
    <location>
        <begin position="314"/>
        <end position="432"/>
    </location>
</feature>
<feature type="transmembrane region" description="Helical" evidence="2">
    <location>
        <begin position="46"/>
        <end position="70"/>
    </location>
</feature>
<gene>
    <name evidence="3" type="ORF">GA0070608_1912</name>
    <name evidence="4" type="ORF">OIE14_13025</name>
</gene>
<keyword evidence="6" id="KW-1185">Reference proteome</keyword>
<dbReference type="OrthoDB" id="3406163at2"/>
<proteinExistence type="predicted"/>
<name>A0A1C6UVC3_9ACTN</name>
<reference evidence="4 6" key="2">
    <citation type="submission" date="2022-10" db="EMBL/GenBank/DDBJ databases">
        <title>The complete genomes of actinobacterial strains from the NBC collection.</title>
        <authorList>
            <person name="Joergensen T.S."/>
            <person name="Alvarez Arevalo M."/>
            <person name="Sterndorff E.B."/>
            <person name="Faurdal D."/>
            <person name="Vuksanovic O."/>
            <person name="Mourched A.-S."/>
            <person name="Charusanti P."/>
            <person name="Shaw S."/>
            <person name="Blin K."/>
            <person name="Weber T."/>
        </authorList>
    </citation>
    <scope>NUCLEOTIDE SEQUENCE [LARGE SCALE GENOMIC DNA]</scope>
    <source>
        <strain evidence="4 6">NBC 01809</strain>
    </source>
</reference>
<keyword evidence="2" id="KW-1133">Transmembrane helix</keyword>
<dbReference type="AlphaFoldDB" id="A0A1C6UVC3"/>
<reference evidence="3 5" key="1">
    <citation type="submission" date="2016-06" db="EMBL/GenBank/DDBJ databases">
        <authorList>
            <person name="Kjaerup R.B."/>
            <person name="Dalgaard T.S."/>
            <person name="Juul-Madsen H.R."/>
        </authorList>
    </citation>
    <scope>NUCLEOTIDE SEQUENCE [LARGE SCALE GENOMIC DNA]</scope>
    <source>
        <strain evidence="3 5">DSM 43363</strain>
    </source>
</reference>
<feature type="compositionally biased region" description="Low complexity" evidence="1">
    <location>
        <begin position="79"/>
        <end position="94"/>
    </location>
</feature>
<accession>A0A1C6UVC3</accession>
<feature type="compositionally biased region" description="Basic and acidic residues" evidence="1">
    <location>
        <begin position="327"/>
        <end position="336"/>
    </location>
</feature>
<feature type="compositionally biased region" description="Basic residues" evidence="1">
    <location>
        <begin position="423"/>
        <end position="432"/>
    </location>
</feature>
<feature type="region of interest" description="Disordered" evidence="1">
    <location>
        <begin position="79"/>
        <end position="98"/>
    </location>
</feature>
<dbReference type="Proteomes" id="UP000199343">
    <property type="component" value="Unassembled WGS sequence"/>
</dbReference>
<feature type="transmembrane region" description="Helical" evidence="2">
    <location>
        <begin position="104"/>
        <end position="125"/>
    </location>
</feature>
<keyword evidence="2" id="KW-0472">Membrane</keyword>
<feature type="transmembrane region" description="Helical" evidence="2">
    <location>
        <begin position="220"/>
        <end position="240"/>
    </location>
</feature>
<evidence type="ECO:0000313" key="5">
    <source>
        <dbReference type="Proteomes" id="UP000199343"/>
    </source>
</evidence>
<dbReference type="EMBL" id="CP109071">
    <property type="protein sequence ID" value="WSA34894.1"/>
    <property type="molecule type" value="Genomic_DNA"/>
</dbReference>
<evidence type="ECO:0000313" key="6">
    <source>
        <dbReference type="Proteomes" id="UP001334804"/>
    </source>
</evidence>
<sequence>MARRGWGGSIATAVGVAAGAGAAQLGFGYGLGIINWAPADATAGGTAWVAGLIWATWIAATSTVFGAVCAQRLHDRAPAPDAGPADAVPTGPADSAPTGPAGHALGSVALAVAAGAGALITVLLVAVPAREAVAVADTGSPRNVAAGYAVIGVLVGVLTAVWALRSRAAANNVIATVGWLWLLAVVAVVDGVLAGRGLTSAQLGIWQLGPDDGRYWIRDYFYWPGALLSLGSALVIGALAARRDARHPDHRVGAAVSGAAGPLLVATAYFLAVPRLTAISPEQVSAHLIAPYAVIVGVGGAVLVAALAQRAARRVANRGPARVPRQRTGEPADHPGDPAAGRHTQPADGPADDAEAPPDGTDTFAAPGGTDTFATPGGSAPAVSPAHRHHDAAGRVEAEEGMPASTTAEEPSVPAADDPATGRRSRSGRRTR</sequence>
<dbReference type="RefSeq" id="WP_141719431.1">
    <property type="nucleotide sequence ID" value="NZ_CP109071.1"/>
</dbReference>
<feature type="transmembrane region" description="Helical" evidence="2">
    <location>
        <begin position="145"/>
        <end position="164"/>
    </location>
</feature>
<evidence type="ECO:0000313" key="3">
    <source>
        <dbReference type="EMBL" id="SCL57992.1"/>
    </source>
</evidence>
<organism evidence="3 5">
    <name type="scientific">Micromonospora peucetia</name>
    <dbReference type="NCBI Taxonomy" id="47871"/>
    <lineage>
        <taxon>Bacteria</taxon>
        <taxon>Bacillati</taxon>
        <taxon>Actinomycetota</taxon>
        <taxon>Actinomycetes</taxon>
        <taxon>Micromonosporales</taxon>
        <taxon>Micromonosporaceae</taxon>
        <taxon>Micromonospora</taxon>
    </lineage>
</organism>
<feature type="transmembrane region" description="Helical" evidence="2">
    <location>
        <begin position="284"/>
        <end position="308"/>
    </location>
</feature>
<dbReference type="Proteomes" id="UP001334804">
    <property type="component" value="Chromosome"/>
</dbReference>
<feature type="transmembrane region" description="Helical" evidence="2">
    <location>
        <begin position="173"/>
        <end position="194"/>
    </location>
</feature>
<feature type="transmembrane region" description="Helical" evidence="2">
    <location>
        <begin position="252"/>
        <end position="272"/>
    </location>
</feature>
<protein>
    <submittedName>
        <fullName evidence="3">Uncharacterized protein</fullName>
    </submittedName>
</protein>
<evidence type="ECO:0000256" key="2">
    <source>
        <dbReference type="SAM" id="Phobius"/>
    </source>
</evidence>
<keyword evidence="2" id="KW-0812">Transmembrane</keyword>